<dbReference type="RefSeq" id="WP_251969697.1">
    <property type="nucleotide sequence ID" value="NZ_AP025730.1"/>
</dbReference>
<sequence length="299" mass="32466">MPAPAATSSVSAFAASYANALDPALLAGLVKDIGIPPRPDLLERLHAELSSERPRLDALVQVATSDVAVSAALVKIANAPWLGLPQPIGTVRIAFERLGACRCLAILSALVLRRVLPCQGPSLERFWDVAQRRSIAIAWLARQHGQVEPDLAHSFGLFCDIGIPVLLQRFEQPSYRVTLAEANLGHRPFTEVEQGRHGTHHALVGASMAGSWGLSDEIVQAVALHHDYRCLGSSVVPQRVQVLVALALLAERIIQRHHGLNRHAEWQRGGMAALLALELTPHQAESWADEVQAQLELCF</sequence>
<protein>
    <recommendedName>
        <fullName evidence="1">HDOD domain-containing protein</fullName>
    </recommendedName>
</protein>
<dbReference type="PANTHER" id="PTHR33525">
    <property type="match status" value="1"/>
</dbReference>
<evidence type="ECO:0000313" key="2">
    <source>
        <dbReference type="EMBL" id="BDI06426.1"/>
    </source>
</evidence>
<evidence type="ECO:0000259" key="1">
    <source>
        <dbReference type="PROSITE" id="PS51833"/>
    </source>
</evidence>
<dbReference type="Pfam" id="PF08668">
    <property type="entry name" value="HDOD"/>
    <property type="match status" value="1"/>
</dbReference>
<dbReference type="SUPFAM" id="SSF109604">
    <property type="entry name" value="HD-domain/PDEase-like"/>
    <property type="match status" value="1"/>
</dbReference>
<dbReference type="Gene3D" id="1.10.3210.10">
    <property type="entry name" value="Hypothetical protein af1432"/>
    <property type="match status" value="1"/>
</dbReference>
<evidence type="ECO:0000313" key="3">
    <source>
        <dbReference type="Proteomes" id="UP001057498"/>
    </source>
</evidence>
<dbReference type="InterPro" id="IPR052340">
    <property type="entry name" value="RNase_Y/CdgJ"/>
</dbReference>
<feature type="domain" description="HDOD" evidence="1">
    <location>
        <begin position="35"/>
        <end position="228"/>
    </location>
</feature>
<dbReference type="PANTHER" id="PTHR33525:SF6">
    <property type="entry name" value="HDOD DOMAIN-CONTAINING PROTEIN"/>
    <property type="match status" value="1"/>
</dbReference>
<dbReference type="InterPro" id="IPR013976">
    <property type="entry name" value="HDOD"/>
</dbReference>
<dbReference type="EMBL" id="AP025730">
    <property type="protein sequence ID" value="BDI06426.1"/>
    <property type="molecule type" value="Genomic_DNA"/>
</dbReference>
<keyword evidence="3" id="KW-1185">Reference proteome</keyword>
<organism evidence="2 3">
    <name type="scientific">Sphaerotilus microaerophilus</name>
    <dbReference type="NCBI Taxonomy" id="2914710"/>
    <lineage>
        <taxon>Bacteria</taxon>
        <taxon>Pseudomonadati</taxon>
        <taxon>Pseudomonadota</taxon>
        <taxon>Betaproteobacteria</taxon>
        <taxon>Burkholderiales</taxon>
        <taxon>Sphaerotilaceae</taxon>
        <taxon>Sphaerotilus</taxon>
    </lineage>
</organism>
<gene>
    <name evidence="2" type="ORF">CATMQ487_33960</name>
</gene>
<dbReference type="Proteomes" id="UP001057498">
    <property type="component" value="Chromosome"/>
</dbReference>
<reference evidence="2" key="1">
    <citation type="submission" date="2022-04" db="EMBL/GenBank/DDBJ databases">
        <title>Whole genome sequence of Sphaerotilus sp. FB-5.</title>
        <authorList>
            <person name="Takeda M."/>
            <person name="Narihara S."/>
            <person name="Akimoto M."/>
            <person name="Akimoto R."/>
            <person name="Nishiyashiki S."/>
            <person name="Murakami T."/>
        </authorList>
    </citation>
    <scope>NUCLEOTIDE SEQUENCE</scope>
    <source>
        <strain evidence="2">FB-5</strain>
    </source>
</reference>
<proteinExistence type="predicted"/>
<name>A0ABM7YPM0_9BURK</name>
<dbReference type="PROSITE" id="PS51833">
    <property type="entry name" value="HDOD"/>
    <property type="match status" value="1"/>
</dbReference>
<accession>A0ABM7YPM0</accession>